<accession>A0A1R1XHP0</accession>
<dbReference type="Proteomes" id="UP000187283">
    <property type="component" value="Unassembled WGS sequence"/>
</dbReference>
<reference evidence="2 3" key="1">
    <citation type="submission" date="2017-01" db="EMBL/GenBank/DDBJ databases">
        <authorList>
            <person name="Mah S.A."/>
            <person name="Swanson W.J."/>
            <person name="Moy G.W."/>
            <person name="Vacquier V.D."/>
        </authorList>
    </citation>
    <scope>NUCLEOTIDE SEQUENCE [LARGE SCALE GENOMIC DNA]</scope>
    <source>
        <strain evidence="2 3">GSMNP</strain>
    </source>
</reference>
<comment type="caution">
    <text evidence="2">The sequence shown here is derived from an EMBL/GenBank/DDBJ whole genome shotgun (WGS) entry which is preliminary data.</text>
</comment>
<name>A0A1R1XHP0_9FUNG</name>
<feature type="region of interest" description="Disordered" evidence="1">
    <location>
        <begin position="91"/>
        <end position="110"/>
    </location>
</feature>
<dbReference type="EMBL" id="LSSN01003186">
    <property type="protein sequence ID" value="OMJ14140.1"/>
    <property type="molecule type" value="Genomic_DNA"/>
</dbReference>
<dbReference type="STRING" id="133412.A0A1R1XHP0"/>
<proteinExistence type="predicted"/>
<evidence type="ECO:0000256" key="1">
    <source>
        <dbReference type="SAM" id="MobiDB-lite"/>
    </source>
</evidence>
<evidence type="ECO:0000313" key="3">
    <source>
        <dbReference type="Proteomes" id="UP000187283"/>
    </source>
</evidence>
<dbReference type="AlphaFoldDB" id="A0A1R1XHP0"/>
<organism evidence="2 3">
    <name type="scientific">Smittium culicis</name>
    <dbReference type="NCBI Taxonomy" id="133412"/>
    <lineage>
        <taxon>Eukaryota</taxon>
        <taxon>Fungi</taxon>
        <taxon>Fungi incertae sedis</taxon>
        <taxon>Zoopagomycota</taxon>
        <taxon>Kickxellomycotina</taxon>
        <taxon>Harpellomycetes</taxon>
        <taxon>Harpellales</taxon>
        <taxon>Legeriomycetaceae</taxon>
        <taxon>Smittium</taxon>
    </lineage>
</organism>
<sequence>MGENTRNPNICISSQSIVPGRIEREMRIEYRKGSIQANGTWLQNKDGKIDDEAMLMDKEFWNRNKLSQNESESTLFKDKGPQKRSFEITEDWENDSEEPSEFHRQGKSNVNCITL</sequence>
<protein>
    <submittedName>
        <fullName evidence="2">Uncharacterized protein</fullName>
    </submittedName>
</protein>
<gene>
    <name evidence="2" type="ORF">AYI70_g8062</name>
</gene>
<keyword evidence="3" id="KW-1185">Reference proteome</keyword>
<evidence type="ECO:0000313" key="2">
    <source>
        <dbReference type="EMBL" id="OMJ14140.1"/>
    </source>
</evidence>